<keyword evidence="4 5" id="KW-0472">Membrane</keyword>
<name>A0A2R6AAH7_9ARCH</name>
<organism evidence="7 8">
    <name type="scientific">Candidatus Marsarchaeota G1 archaeon OSP_D</name>
    <dbReference type="NCBI Taxonomy" id="1978155"/>
    <lineage>
        <taxon>Archaea</taxon>
        <taxon>Candidatus Marsarchaeota</taxon>
        <taxon>Candidatus Marsarchaeota group 1</taxon>
    </lineage>
</organism>
<evidence type="ECO:0000313" key="8">
    <source>
        <dbReference type="Proteomes" id="UP000240880"/>
    </source>
</evidence>
<keyword evidence="2 5" id="KW-0812">Transmembrane</keyword>
<comment type="caution">
    <text evidence="7">The sequence shown here is derived from an EMBL/GenBank/DDBJ whole genome shotgun (WGS) entry which is preliminary data.</text>
</comment>
<evidence type="ECO:0000256" key="1">
    <source>
        <dbReference type="ARBA" id="ARBA00004370"/>
    </source>
</evidence>
<dbReference type="InterPro" id="IPR010920">
    <property type="entry name" value="LSM_dom_sf"/>
</dbReference>
<dbReference type="AlphaFoldDB" id="A0A2R6AAH7"/>
<feature type="transmembrane region" description="Helical" evidence="5">
    <location>
        <begin position="53"/>
        <end position="72"/>
    </location>
</feature>
<evidence type="ECO:0000313" key="7">
    <source>
        <dbReference type="EMBL" id="PSN83420.1"/>
    </source>
</evidence>
<evidence type="ECO:0000256" key="4">
    <source>
        <dbReference type="ARBA" id="ARBA00023136"/>
    </source>
</evidence>
<evidence type="ECO:0000259" key="6">
    <source>
        <dbReference type="Pfam" id="PF00924"/>
    </source>
</evidence>
<dbReference type="Pfam" id="PF00924">
    <property type="entry name" value="MS_channel_2nd"/>
    <property type="match status" value="1"/>
</dbReference>
<evidence type="ECO:0000256" key="3">
    <source>
        <dbReference type="ARBA" id="ARBA00022989"/>
    </source>
</evidence>
<proteinExistence type="predicted"/>
<dbReference type="InterPro" id="IPR023408">
    <property type="entry name" value="MscS_beta-dom_sf"/>
</dbReference>
<gene>
    <name evidence="7" type="ORF">B9Q01_04705</name>
</gene>
<dbReference type="InterPro" id="IPR006685">
    <property type="entry name" value="MscS_channel_2nd"/>
</dbReference>
<dbReference type="PANTHER" id="PTHR30221:SF1">
    <property type="entry name" value="SMALL-CONDUCTANCE MECHANOSENSITIVE CHANNEL"/>
    <property type="match status" value="1"/>
</dbReference>
<feature type="domain" description="Mechanosensitive ion channel MscS" evidence="6">
    <location>
        <begin position="135"/>
        <end position="196"/>
    </location>
</feature>
<dbReference type="SUPFAM" id="SSF50182">
    <property type="entry name" value="Sm-like ribonucleoproteins"/>
    <property type="match status" value="1"/>
</dbReference>
<dbReference type="PANTHER" id="PTHR30221">
    <property type="entry name" value="SMALL-CONDUCTANCE MECHANOSENSITIVE CHANNEL"/>
    <property type="match status" value="1"/>
</dbReference>
<comment type="subcellular location">
    <subcellularLocation>
        <location evidence="1">Membrane</location>
    </subcellularLocation>
</comment>
<dbReference type="EMBL" id="NEXC01000024">
    <property type="protein sequence ID" value="PSN83420.1"/>
    <property type="molecule type" value="Genomic_DNA"/>
</dbReference>
<protein>
    <recommendedName>
        <fullName evidence="6">Mechanosensitive ion channel MscS domain-containing protein</fullName>
    </recommendedName>
</protein>
<reference evidence="7 8" key="1">
    <citation type="submission" date="2017-04" db="EMBL/GenBank/DDBJ databases">
        <title>Novel microbial lineages endemic to geothermal iron-oxide mats fill important gaps in the evolutionary history of Archaea.</title>
        <authorList>
            <person name="Jay Z.J."/>
            <person name="Beam J.P."/>
            <person name="Dlakic M."/>
            <person name="Rusch D.B."/>
            <person name="Kozubal M.A."/>
            <person name="Inskeep W.P."/>
        </authorList>
    </citation>
    <scope>NUCLEOTIDE SEQUENCE [LARGE SCALE GENOMIC DNA]</scope>
    <source>
        <strain evidence="7">OSP_D</strain>
    </source>
</reference>
<dbReference type="Proteomes" id="UP000240880">
    <property type="component" value="Unassembled WGS sequence"/>
</dbReference>
<feature type="transmembrane region" description="Helical" evidence="5">
    <location>
        <begin position="93"/>
        <end position="112"/>
    </location>
</feature>
<feature type="transmembrane region" description="Helical" evidence="5">
    <location>
        <begin position="20"/>
        <end position="41"/>
    </location>
</feature>
<dbReference type="GO" id="GO:0008381">
    <property type="term" value="F:mechanosensitive monoatomic ion channel activity"/>
    <property type="evidence" value="ECO:0007669"/>
    <property type="project" value="InterPro"/>
</dbReference>
<evidence type="ECO:0000256" key="5">
    <source>
        <dbReference type="SAM" id="Phobius"/>
    </source>
</evidence>
<keyword evidence="3 5" id="KW-1133">Transmembrane helix</keyword>
<dbReference type="Gene3D" id="2.30.30.60">
    <property type="match status" value="1"/>
</dbReference>
<feature type="transmembrane region" description="Helical" evidence="5">
    <location>
        <begin position="118"/>
        <end position="147"/>
    </location>
</feature>
<evidence type="ECO:0000256" key="2">
    <source>
        <dbReference type="ARBA" id="ARBA00022692"/>
    </source>
</evidence>
<dbReference type="InterPro" id="IPR045275">
    <property type="entry name" value="MscS_archaea/bacteria_type"/>
</dbReference>
<accession>A0A2R6AAH7</accession>
<sequence length="200" mass="21637">MSSTTQPELKRMFRNSLIALVVYIVILVIALALIKFVFSLISTISLSALSYEVYVNILVTLFFGVLIVFKFADVVYWNLRFKLPHPEAASVRSVFRIIGLVALLVAVVGSNVSPTAAAALGGFAGLVVGFATQQVLAQAIAGVFISIARPFRATDKIAVAGQEGVVEDITSLYTILETEKSHVLIPNSMLISNVITRYKS</sequence>
<dbReference type="GO" id="GO:0016020">
    <property type="term" value="C:membrane"/>
    <property type="evidence" value="ECO:0007669"/>
    <property type="project" value="UniProtKB-SubCell"/>
</dbReference>